<keyword evidence="7 17" id="KW-0812">Transmembrane</keyword>
<keyword evidence="19" id="KW-1185">Reference proteome</keyword>
<feature type="non-terminal residue" evidence="18">
    <location>
        <position position="94"/>
    </location>
</feature>
<dbReference type="InterPro" id="IPR019329">
    <property type="entry name" value="NADH_UbQ_OxRdtase_ESSS_su"/>
</dbReference>
<evidence type="ECO:0000313" key="19">
    <source>
        <dbReference type="Proteomes" id="UP000193411"/>
    </source>
</evidence>
<dbReference type="AlphaFoldDB" id="A0A1Y2HT27"/>
<dbReference type="STRING" id="765915.A0A1Y2HT27"/>
<keyword evidence="12" id="KW-0496">Mitochondrion</keyword>
<sequence length="94" mass="10565">RTAALSARSRPTLVRGGAGGEFFEPTGYLFGEKPLPKGQKRVKDWWEDIYYWSVGGGFALVTVGLYFKPDTSVQTWARKEAERQMAEAGEFQDD</sequence>
<evidence type="ECO:0000256" key="7">
    <source>
        <dbReference type="ARBA" id="ARBA00022692"/>
    </source>
</evidence>
<keyword evidence="10" id="KW-0249">Electron transport</keyword>
<name>A0A1Y2HT27_9FUNG</name>
<evidence type="ECO:0000313" key="18">
    <source>
        <dbReference type="EMBL" id="ORZ37679.1"/>
    </source>
</evidence>
<evidence type="ECO:0000256" key="9">
    <source>
        <dbReference type="ARBA" id="ARBA00022946"/>
    </source>
</evidence>
<evidence type="ECO:0000256" key="8">
    <source>
        <dbReference type="ARBA" id="ARBA00022792"/>
    </source>
</evidence>
<evidence type="ECO:0000256" key="14">
    <source>
        <dbReference type="ARBA" id="ARBA00030753"/>
    </source>
</evidence>
<evidence type="ECO:0000256" key="6">
    <source>
        <dbReference type="ARBA" id="ARBA00022660"/>
    </source>
</evidence>
<evidence type="ECO:0000256" key="2">
    <source>
        <dbReference type="ARBA" id="ARBA00004434"/>
    </source>
</evidence>
<evidence type="ECO:0000256" key="5">
    <source>
        <dbReference type="ARBA" id="ARBA00022448"/>
    </source>
</evidence>
<dbReference type="EMBL" id="MCFL01000011">
    <property type="protein sequence ID" value="ORZ37679.1"/>
    <property type="molecule type" value="Genomic_DNA"/>
</dbReference>
<keyword evidence="5" id="KW-0813">Transport</keyword>
<comment type="similarity">
    <text evidence="3">Belongs to the complex I NDUFB11 subunit family.</text>
</comment>
<evidence type="ECO:0000256" key="16">
    <source>
        <dbReference type="ARBA" id="ARBA00046528"/>
    </source>
</evidence>
<organism evidence="18 19">
    <name type="scientific">Catenaria anguillulae PL171</name>
    <dbReference type="NCBI Taxonomy" id="765915"/>
    <lineage>
        <taxon>Eukaryota</taxon>
        <taxon>Fungi</taxon>
        <taxon>Fungi incertae sedis</taxon>
        <taxon>Blastocladiomycota</taxon>
        <taxon>Blastocladiomycetes</taxon>
        <taxon>Blastocladiales</taxon>
        <taxon>Catenariaceae</taxon>
        <taxon>Catenaria</taxon>
    </lineage>
</organism>
<reference evidence="18 19" key="1">
    <citation type="submission" date="2016-07" db="EMBL/GenBank/DDBJ databases">
        <title>Pervasive Adenine N6-methylation of Active Genes in Fungi.</title>
        <authorList>
            <consortium name="DOE Joint Genome Institute"/>
            <person name="Mondo S.J."/>
            <person name="Dannebaum R.O."/>
            <person name="Kuo R.C."/>
            <person name="Labutti K."/>
            <person name="Haridas S."/>
            <person name="Kuo A."/>
            <person name="Salamov A."/>
            <person name="Ahrendt S.R."/>
            <person name="Lipzen A."/>
            <person name="Sullivan W."/>
            <person name="Andreopoulos W.B."/>
            <person name="Clum A."/>
            <person name="Lindquist E."/>
            <person name="Daum C."/>
            <person name="Ramamoorthy G.K."/>
            <person name="Gryganskyi A."/>
            <person name="Culley D."/>
            <person name="Magnuson J.K."/>
            <person name="James T.Y."/>
            <person name="O'Malley M.A."/>
            <person name="Stajich J.E."/>
            <person name="Spatafora J.W."/>
            <person name="Visel A."/>
            <person name="Grigoriev I.V."/>
        </authorList>
    </citation>
    <scope>NUCLEOTIDE SEQUENCE [LARGE SCALE GENOMIC DNA]</scope>
    <source>
        <strain evidence="18 19">PL171</strain>
    </source>
</reference>
<comment type="subunit">
    <text evidence="16">Complex I is composed of 45 different subunits. Interacts with BCAP31.</text>
</comment>
<proteinExistence type="inferred from homology"/>
<dbReference type="PANTHER" id="PTHR40637">
    <property type="entry name" value="ESSS SUBUNIT OF NADH:UBIQUINONE OXIDOREDUCTASE (COMPLEX I) PROTEIN"/>
    <property type="match status" value="1"/>
</dbReference>
<evidence type="ECO:0000256" key="1">
    <source>
        <dbReference type="ARBA" id="ARBA00003195"/>
    </source>
</evidence>
<evidence type="ECO:0000256" key="17">
    <source>
        <dbReference type="SAM" id="Phobius"/>
    </source>
</evidence>
<comment type="caution">
    <text evidence="18">The sequence shown here is derived from an EMBL/GenBank/DDBJ whole genome shotgun (WGS) entry which is preliminary data.</text>
</comment>
<keyword evidence="8" id="KW-0999">Mitochondrion inner membrane</keyword>
<evidence type="ECO:0000256" key="3">
    <source>
        <dbReference type="ARBA" id="ARBA00008915"/>
    </source>
</evidence>
<evidence type="ECO:0000256" key="13">
    <source>
        <dbReference type="ARBA" id="ARBA00023136"/>
    </source>
</evidence>
<evidence type="ECO:0000256" key="10">
    <source>
        <dbReference type="ARBA" id="ARBA00022982"/>
    </source>
</evidence>
<evidence type="ECO:0000256" key="12">
    <source>
        <dbReference type="ARBA" id="ARBA00023128"/>
    </source>
</evidence>
<accession>A0A1Y2HT27</accession>
<evidence type="ECO:0000256" key="4">
    <source>
        <dbReference type="ARBA" id="ARBA00018632"/>
    </source>
</evidence>
<comment type="function">
    <text evidence="1">Accessory subunit of the mitochondrial membrane respiratory chain NADH dehydrogenase (Complex I), that is believed not to be involved in catalysis. Complex I functions in the transfer of electrons from NADH to the respiratory chain. The immediate electron acceptor for the enzyme is believed to be ubiquinone.</text>
</comment>
<comment type="subcellular location">
    <subcellularLocation>
        <location evidence="2">Mitochondrion inner membrane</location>
        <topology evidence="2">Single-pass membrane protein</topology>
    </subcellularLocation>
</comment>
<dbReference type="Proteomes" id="UP000193411">
    <property type="component" value="Unassembled WGS sequence"/>
</dbReference>
<evidence type="ECO:0000256" key="15">
    <source>
        <dbReference type="ARBA" id="ARBA00031387"/>
    </source>
</evidence>
<keyword evidence="13 17" id="KW-0472">Membrane</keyword>
<keyword evidence="11 17" id="KW-1133">Transmembrane helix</keyword>
<protein>
    <recommendedName>
        <fullName evidence="4">NADH dehydrogenase [ubiquinone] 1 beta subcomplex subunit 11, mitochondrial</fullName>
    </recommendedName>
    <alternativeName>
        <fullName evidence="15">Complex I-ESSS</fullName>
    </alternativeName>
    <alternativeName>
        <fullName evidence="14">NADH-ubiquinone oxidoreductase ESSS subunit</fullName>
    </alternativeName>
</protein>
<dbReference type="PANTHER" id="PTHR40637:SF1">
    <property type="entry name" value="ESSS SUBUNIT OF NADH:UBIQUINONE OXIDOREDUCTASE (COMPLEX I) PROTEIN"/>
    <property type="match status" value="1"/>
</dbReference>
<keyword evidence="6" id="KW-0679">Respiratory chain</keyword>
<dbReference type="Pfam" id="PF10183">
    <property type="entry name" value="ESSS"/>
    <property type="match status" value="1"/>
</dbReference>
<feature type="non-terminal residue" evidence="18">
    <location>
        <position position="1"/>
    </location>
</feature>
<feature type="transmembrane region" description="Helical" evidence="17">
    <location>
        <begin position="49"/>
        <end position="67"/>
    </location>
</feature>
<dbReference type="GO" id="GO:0005743">
    <property type="term" value="C:mitochondrial inner membrane"/>
    <property type="evidence" value="ECO:0007669"/>
    <property type="project" value="UniProtKB-SubCell"/>
</dbReference>
<evidence type="ECO:0000256" key="11">
    <source>
        <dbReference type="ARBA" id="ARBA00022989"/>
    </source>
</evidence>
<keyword evidence="9" id="KW-0809">Transit peptide</keyword>
<keyword evidence="18" id="KW-0830">Ubiquinone</keyword>
<dbReference type="OrthoDB" id="2147978at2759"/>
<gene>
    <name evidence="18" type="ORF">BCR44DRAFT_110353</name>
</gene>